<gene>
    <name evidence="3" type="ORF">EFD62_07680</name>
</gene>
<dbReference type="AlphaFoldDB" id="A0A4V1K279"/>
<name>A0A4V1K279_9FIRM</name>
<evidence type="ECO:0000313" key="4">
    <source>
        <dbReference type="Proteomes" id="UP000289166"/>
    </source>
</evidence>
<keyword evidence="1" id="KW-0378">Hydrolase</keyword>
<dbReference type="EMBL" id="RLII01000007">
    <property type="protein sequence ID" value="RXE59349.1"/>
    <property type="molecule type" value="Genomic_DNA"/>
</dbReference>
<dbReference type="RefSeq" id="WP_069196372.1">
    <property type="nucleotide sequence ID" value="NZ_RLII01000007.1"/>
</dbReference>
<dbReference type="InterPro" id="IPR036457">
    <property type="entry name" value="PPM-type-like_dom_sf"/>
</dbReference>
<accession>A0A4V1K279</accession>
<evidence type="ECO:0000259" key="2">
    <source>
        <dbReference type="PROSITE" id="PS50113"/>
    </source>
</evidence>
<evidence type="ECO:0000256" key="1">
    <source>
        <dbReference type="ARBA" id="ARBA00022801"/>
    </source>
</evidence>
<dbReference type="Proteomes" id="UP000289166">
    <property type="component" value="Unassembled WGS sequence"/>
</dbReference>
<dbReference type="PANTHER" id="PTHR43156:SF2">
    <property type="entry name" value="STAGE II SPORULATION PROTEIN E"/>
    <property type="match status" value="1"/>
</dbReference>
<dbReference type="NCBIfam" id="TIGR00229">
    <property type="entry name" value="sensory_box"/>
    <property type="match status" value="1"/>
</dbReference>
<dbReference type="PROSITE" id="PS50113">
    <property type="entry name" value="PAC"/>
    <property type="match status" value="1"/>
</dbReference>
<dbReference type="InterPro" id="IPR000014">
    <property type="entry name" value="PAS"/>
</dbReference>
<dbReference type="SUPFAM" id="SSF55785">
    <property type="entry name" value="PYP-like sensor domain (PAS domain)"/>
    <property type="match status" value="1"/>
</dbReference>
<dbReference type="InterPro" id="IPR052016">
    <property type="entry name" value="Bact_Sigma-Reg"/>
</dbReference>
<dbReference type="Pfam" id="PF07228">
    <property type="entry name" value="SpoIIE"/>
    <property type="match status" value="1"/>
</dbReference>
<dbReference type="GO" id="GO:0016791">
    <property type="term" value="F:phosphatase activity"/>
    <property type="evidence" value="ECO:0007669"/>
    <property type="project" value="TreeGrafter"/>
</dbReference>
<dbReference type="SMART" id="SM00331">
    <property type="entry name" value="PP2C_SIG"/>
    <property type="match status" value="1"/>
</dbReference>
<proteinExistence type="predicted"/>
<dbReference type="Gene3D" id="3.60.40.10">
    <property type="entry name" value="PPM-type phosphatase domain"/>
    <property type="match status" value="1"/>
</dbReference>
<organism evidence="3 4">
    <name type="scientific">Acetivibrio mesophilus</name>
    <dbReference type="NCBI Taxonomy" id="2487273"/>
    <lineage>
        <taxon>Bacteria</taxon>
        <taxon>Bacillati</taxon>
        <taxon>Bacillota</taxon>
        <taxon>Clostridia</taxon>
        <taxon>Eubacteriales</taxon>
        <taxon>Oscillospiraceae</taxon>
        <taxon>Acetivibrio</taxon>
    </lineage>
</organism>
<dbReference type="OrthoDB" id="9763484at2"/>
<comment type="caution">
    <text evidence="3">The sequence shown here is derived from an EMBL/GenBank/DDBJ whole genome shotgun (WGS) entry which is preliminary data.</text>
</comment>
<feature type="domain" description="PAC" evidence="2">
    <location>
        <begin position="78"/>
        <end position="132"/>
    </location>
</feature>
<protein>
    <submittedName>
        <fullName evidence="3">PAS domain-containing protein</fullName>
    </submittedName>
</protein>
<dbReference type="InterPro" id="IPR035965">
    <property type="entry name" value="PAS-like_dom_sf"/>
</dbReference>
<dbReference type="InterPro" id="IPR000700">
    <property type="entry name" value="PAS-assoc_C"/>
</dbReference>
<evidence type="ECO:0000313" key="3">
    <source>
        <dbReference type="EMBL" id="RXE59349.1"/>
    </source>
</evidence>
<dbReference type="Gene3D" id="3.30.450.20">
    <property type="entry name" value="PAS domain"/>
    <property type="match status" value="1"/>
</dbReference>
<dbReference type="PANTHER" id="PTHR43156">
    <property type="entry name" value="STAGE II SPORULATION PROTEIN E-RELATED"/>
    <property type="match status" value="1"/>
</dbReference>
<dbReference type="InterPro" id="IPR001932">
    <property type="entry name" value="PPM-type_phosphatase-like_dom"/>
</dbReference>
<keyword evidence="4" id="KW-1185">Reference proteome</keyword>
<dbReference type="Pfam" id="PF13426">
    <property type="entry name" value="PAS_9"/>
    <property type="match status" value="1"/>
</dbReference>
<reference evidence="4" key="1">
    <citation type="submission" date="2018-11" db="EMBL/GenBank/DDBJ databases">
        <title>Genome sequencing of a novel mesophilic and cellulolytic organism within the genus Hungateiclostridium.</title>
        <authorList>
            <person name="Rettenmaier R."/>
            <person name="Liebl W."/>
            <person name="Zverlov V."/>
        </authorList>
    </citation>
    <scope>NUCLEOTIDE SEQUENCE [LARGE SCALE GENOMIC DNA]</scope>
    <source>
        <strain evidence="4">N2K1</strain>
    </source>
</reference>
<sequence>MDIFNNKLYFTSNTEYKTFIEQIINGMYDWVRVIDIDDNIIFVNDSMSKALGKNLLGEKCYNAIGRSKPCDNCTSRKAVFEGTIQNKEEIIGEKVFSVMSSPIRDEDGRITAVVEVLRDITEMKKMQKKILEHNKKLQSELNIARKLQCSLLPKDLPRDKIDFSYVYRPCEAIGGDFLDIFKIDNDHMGIYIADVSGHGVPASMLTVFLRSSINKRTLSPAEALNQLYKEFNRDYYDQELYITVFYAIIDTKNKSIIYSNAGHNVSPILFNHESLRFDILRIPGVPISDWVDDPAYTEKIISIEKGDRLFMYTDGIVELRNTKNEQFGEERLLNILLGEKMSPAMTLDHIIDTALEFANVKNLNKIIDDITMALLEVV</sequence>
<dbReference type="SUPFAM" id="SSF81606">
    <property type="entry name" value="PP2C-like"/>
    <property type="match status" value="1"/>
</dbReference>